<feature type="region of interest" description="Disordered" evidence="1">
    <location>
        <begin position="95"/>
        <end position="114"/>
    </location>
</feature>
<proteinExistence type="predicted"/>
<dbReference type="STRING" id="136037.A0A067R9M9"/>
<organism evidence="2 3">
    <name type="scientific">Zootermopsis nevadensis</name>
    <name type="common">Dampwood termite</name>
    <dbReference type="NCBI Taxonomy" id="136037"/>
    <lineage>
        <taxon>Eukaryota</taxon>
        <taxon>Metazoa</taxon>
        <taxon>Ecdysozoa</taxon>
        <taxon>Arthropoda</taxon>
        <taxon>Hexapoda</taxon>
        <taxon>Insecta</taxon>
        <taxon>Pterygota</taxon>
        <taxon>Neoptera</taxon>
        <taxon>Polyneoptera</taxon>
        <taxon>Dictyoptera</taxon>
        <taxon>Blattodea</taxon>
        <taxon>Blattoidea</taxon>
        <taxon>Termitoidae</taxon>
        <taxon>Termopsidae</taxon>
        <taxon>Zootermopsis</taxon>
    </lineage>
</organism>
<evidence type="ECO:0000256" key="1">
    <source>
        <dbReference type="SAM" id="MobiDB-lite"/>
    </source>
</evidence>
<accession>A0A067R9M9</accession>
<dbReference type="InParanoid" id="A0A067R9M9"/>
<feature type="compositionally biased region" description="Polar residues" evidence="1">
    <location>
        <begin position="70"/>
        <end position="80"/>
    </location>
</feature>
<sequence length="165" mass="17440">MMAPSVYQPQQQEELMAPNGEQLQSPLTPPSFVLTSSSREAESPGSPHSLIMADDVDSALGGSASPDINGKSSQCSSMSDGENYECYGEGVELDMENTTPSIGDGAGSGCRSPTSNLGLTRNTWLRTSLRRTRYQSRSGSVGKGKNPILVGTTLHNEPSCLITPD</sequence>
<name>A0A067R9M9_ZOONE</name>
<evidence type="ECO:0000313" key="2">
    <source>
        <dbReference type="EMBL" id="KDR19327.1"/>
    </source>
</evidence>
<gene>
    <name evidence="2" type="ORF">L798_06833</name>
</gene>
<dbReference type="EMBL" id="KK852654">
    <property type="protein sequence ID" value="KDR19327.1"/>
    <property type="molecule type" value="Genomic_DNA"/>
</dbReference>
<dbReference type="AlphaFoldDB" id="A0A067R9M9"/>
<protein>
    <submittedName>
        <fullName evidence="2">Uncharacterized protein</fullName>
    </submittedName>
</protein>
<reference evidence="2 3" key="1">
    <citation type="journal article" date="2014" name="Nat. Commun.">
        <title>Molecular traces of alternative social organization in a termite genome.</title>
        <authorList>
            <person name="Terrapon N."/>
            <person name="Li C."/>
            <person name="Robertson H.M."/>
            <person name="Ji L."/>
            <person name="Meng X."/>
            <person name="Booth W."/>
            <person name="Chen Z."/>
            <person name="Childers C.P."/>
            <person name="Glastad K.M."/>
            <person name="Gokhale K."/>
            <person name="Gowin J."/>
            <person name="Gronenberg W."/>
            <person name="Hermansen R.A."/>
            <person name="Hu H."/>
            <person name="Hunt B.G."/>
            <person name="Huylmans A.K."/>
            <person name="Khalil S.M."/>
            <person name="Mitchell R.D."/>
            <person name="Munoz-Torres M.C."/>
            <person name="Mustard J.A."/>
            <person name="Pan H."/>
            <person name="Reese J.T."/>
            <person name="Scharf M.E."/>
            <person name="Sun F."/>
            <person name="Vogel H."/>
            <person name="Xiao J."/>
            <person name="Yang W."/>
            <person name="Yang Z."/>
            <person name="Yang Z."/>
            <person name="Zhou J."/>
            <person name="Zhu J."/>
            <person name="Brent C.S."/>
            <person name="Elsik C.G."/>
            <person name="Goodisman M.A."/>
            <person name="Liberles D.A."/>
            <person name="Roe R.M."/>
            <person name="Vargo E.L."/>
            <person name="Vilcinskas A."/>
            <person name="Wang J."/>
            <person name="Bornberg-Bauer E."/>
            <person name="Korb J."/>
            <person name="Zhang G."/>
            <person name="Liebig J."/>
        </authorList>
    </citation>
    <scope>NUCLEOTIDE SEQUENCE [LARGE SCALE GENOMIC DNA]</scope>
    <source>
        <tissue evidence="2">Whole organism</tissue>
    </source>
</reference>
<evidence type="ECO:0000313" key="3">
    <source>
        <dbReference type="Proteomes" id="UP000027135"/>
    </source>
</evidence>
<feature type="region of interest" description="Disordered" evidence="1">
    <location>
        <begin position="1"/>
        <end position="83"/>
    </location>
</feature>
<dbReference type="eggNOG" id="ENOG502SWN5">
    <property type="taxonomic scope" value="Eukaryota"/>
</dbReference>
<dbReference type="Proteomes" id="UP000027135">
    <property type="component" value="Unassembled WGS sequence"/>
</dbReference>
<keyword evidence="3" id="KW-1185">Reference proteome</keyword>